<organism evidence="2 3">
    <name type="scientific">Lysinibacillus contaminans</name>
    <dbReference type="NCBI Taxonomy" id="1293441"/>
    <lineage>
        <taxon>Bacteria</taxon>
        <taxon>Bacillati</taxon>
        <taxon>Bacillota</taxon>
        <taxon>Bacilli</taxon>
        <taxon>Bacillales</taxon>
        <taxon>Bacillaceae</taxon>
        <taxon>Lysinibacillus</taxon>
    </lineage>
</organism>
<reference evidence="3" key="1">
    <citation type="submission" date="2015-07" db="EMBL/GenBank/DDBJ databases">
        <title>Fjat-14205 dsm 2895.</title>
        <authorList>
            <person name="Liu B."/>
            <person name="Wang J."/>
            <person name="Zhu Y."/>
            <person name="Liu G."/>
            <person name="Chen Q."/>
            <person name="Chen Z."/>
            <person name="Lan J."/>
            <person name="Che J."/>
            <person name="Ge C."/>
            <person name="Shi H."/>
            <person name="Pan Z."/>
            <person name="Liu X."/>
        </authorList>
    </citation>
    <scope>NUCLEOTIDE SEQUENCE [LARGE SCALE GENOMIC DNA]</scope>
    <source>
        <strain evidence="3">DSM 25560</strain>
    </source>
</reference>
<dbReference type="RefSeq" id="WP_053584061.1">
    <property type="nucleotide sequence ID" value="NZ_LGRV01000003.1"/>
</dbReference>
<proteinExistence type="predicted"/>
<evidence type="ECO:0000313" key="3">
    <source>
        <dbReference type="Proteomes" id="UP000050668"/>
    </source>
</evidence>
<dbReference type="Proteomes" id="UP000050668">
    <property type="component" value="Unassembled WGS sequence"/>
</dbReference>
<comment type="caution">
    <text evidence="2">The sequence shown here is derived from an EMBL/GenBank/DDBJ whole genome shotgun (WGS) entry which is preliminary data.</text>
</comment>
<protein>
    <submittedName>
        <fullName evidence="2">Uncharacterized protein</fullName>
    </submittedName>
</protein>
<feature type="coiled-coil region" evidence="1">
    <location>
        <begin position="206"/>
        <end position="240"/>
    </location>
</feature>
<accession>A0ABR5K2V1</accession>
<gene>
    <name evidence="2" type="ORF">AEA09_12000</name>
</gene>
<name>A0ABR5K2V1_9BACI</name>
<evidence type="ECO:0000313" key="2">
    <source>
        <dbReference type="EMBL" id="KOS69199.1"/>
    </source>
</evidence>
<keyword evidence="3" id="KW-1185">Reference proteome</keyword>
<keyword evidence="1" id="KW-0175">Coiled coil</keyword>
<dbReference type="EMBL" id="LGRV01000003">
    <property type="protein sequence ID" value="KOS69199.1"/>
    <property type="molecule type" value="Genomic_DNA"/>
</dbReference>
<sequence length="243" mass="28669">MHGIIIRYNVSEELTVDQWPKKMDAFAYVQRSKPHTDEKTLSLDELRDHAIRYIKSLKENASEHLVEHRNGEIEHFDRRYTESLKSKENMEAQLINLEEILLLLKSMSALNLSHAFVENSGKLLRQLSPYANDAGHPTFQTTRVERHFYTELIEHIEVVHARILRMHNPSTIEMQHNEKLWTSVCEQLIEKVEARIERFLSVKLKHEEKLLELHQLKQQNVEAKERLDHAVNELEQILEALES</sequence>
<evidence type="ECO:0000256" key="1">
    <source>
        <dbReference type="SAM" id="Coils"/>
    </source>
</evidence>